<evidence type="ECO:0000313" key="7">
    <source>
        <dbReference type="Proteomes" id="UP000033900"/>
    </source>
</evidence>
<evidence type="ECO:0000256" key="2">
    <source>
        <dbReference type="ARBA" id="ARBA00023125"/>
    </source>
</evidence>
<dbReference type="InterPro" id="IPR035472">
    <property type="entry name" value="RpiR-like_SIS"/>
</dbReference>
<keyword evidence="2" id="KW-0238">DNA-binding</keyword>
<dbReference type="Proteomes" id="UP000033900">
    <property type="component" value="Unassembled WGS sequence"/>
</dbReference>
<dbReference type="STRING" id="273678.RS84_01425"/>
<dbReference type="PROSITE" id="PS51071">
    <property type="entry name" value="HTH_RPIR"/>
    <property type="match status" value="1"/>
</dbReference>
<dbReference type="Gene3D" id="3.40.50.10490">
    <property type="entry name" value="Glucose-6-phosphate isomerase like protein, domain 1"/>
    <property type="match status" value="1"/>
</dbReference>
<dbReference type="OrthoDB" id="370421at2"/>
<dbReference type="GO" id="GO:0003677">
    <property type="term" value="F:DNA binding"/>
    <property type="evidence" value="ECO:0007669"/>
    <property type="project" value="UniProtKB-KW"/>
</dbReference>
<dbReference type="InterPro" id="IPR047640">
    <property type="entry name" value="RpiR-like"/>
</dbReference>
<feature type="domain" description="SIS" evidence="5">
    <location>
        <begin position="139"/>
        <end position="279"/>
    </location>
</feature>
<protein>
    <submittedName>
        <fullName evidence="6">Putative HTH-type transcriptional regulator YbbH</fullName>
    </submittedName>
</protein>
<dbReference type="EMBL" id="JYJB01000008">
    <property type="protein sequence ID" value="KJL47797.1"/>
    <property type="molecule type" value="Genomic_DNA"/>
</dbReference>
<dbReference type="InterPro" id="IPR009057">
    <property type="entry name" value="Homeodomain-like_sf"/>
</dbReference>
<evidence type="ECO:0000259" key="5">
    <source>
        <dbReference type="PROSITE" id="PS51464"/>
    </source>
</evidence>
<dbReference type="GO" id="GO:0003700">
    <property type="term" value="F:DNA-binding transcription factor activity"/>
    <property type="evidence" value="ECO:0007669"/>
    <property type="project" value="InterPro"/>
</dbReference>
<evidence type="ECO:0000313" key="6">
    <source>
        <dbReference type="EMBL" id="KJL47797.1"/>
    </source>
</evidence>
<comment type="caution">
    <text evidence="6">The sequence shown here is derived from an EMBL/GenBank/DDBJ whole genome shotgun (WGS) entry which is preliminary data.</text>
</comment>
<reference evidence="6 7" key="1">
    <citation type="submission" date="2015-02" db="EMBL/GenBank/DDBJ databases">
        <title>Draft genome sequences of ten Microbacterium spp. with emphasis on heavy metal contaminated environments.</title>
        <authorList>
            <person name="Corretto E."/>
        </authorList>
    </citation>
    <scope>NUCLEOTIDE SEQUENCE [LARGE SCALE GENOMIC DNA]</scope>
    <source>
        <strain evidence="6 7">SA35</strain>
    </source>
</reference>
<feature type="domain" description="HTH rpiR-type" evidence="4">
    <location>
        <begin position="13"/>
        <end position="89"/>
    </location>
</feature>
<keyword evidence="3" id="KW-0804">Transcription</keyword>
<dbReference type="Pfam" id="PF01380">
    <property type="entry name" value="SIS"/>
    <property type="match status" value="1"/>
</dbReference>
<dbReference type="GO" id="GO:0097367">
    <property type="term" value="F:carbohydrate derivative binding"/>
    <property type="evidence" value="ECO:0007669"/>
    <property type="project" value="InterPro"/>
</dbReference>
<proteinExistence type="predicted"/>
<dbReference type="Gene3D" id="1.10.10.10">
    <property type="entry name" value="Winged helix-like DNA-binding domain superfamily/Winged helix DNA-binding domain"/>
    <property type="match status" value="1"/>
</dbReference>
<dbReference type="InterPro" id="IPR000281">
    <property type="entry name" value="HTH_RpiR"/>
</dbReference>
<evidence type="ECO:0000256" key="3">
    <source>
        <dbReference type="ARBA" id="ARBA00023163"/>
    </source>
</evidence>
<dbReference type="SUPFAM" id="SSF53697">
    <property type="entry name" value="SIS domain"/>
    <property type="match status" value="1"/>
</dbReference>
<dbReference type="CDD" id="cd05013">
    <property type="entry name" value="SIS_RpiR"/>
    <property type="match status" value="1"/>
</dbReference>
<dbReference type="InterPro" id="IPR001347">
    <property type="entry name" value="SIS_dom"/>
</dbReference>
<dbReference type="PANTHER" id="PTHR30514">
    <property type="entry name" value="GLUCOKINASE"/>
    <property type="match status" value="1"/>
</dbReference>
<evidence type="ECO:0000256" key="1">
    <source>
        <dbReference type="ARBA" id="ARBA00023015"/>
    </source>
</evidence>
<dbReference type="InterPro" id="IPR046348">
    <property type="entry name" value="SIS_dom_sf"/>
</dbReference>
<dbReference type="AlphaFoldDB" id="A0A0M2HM33"/>
<name>A0A0M2HM33_9MICO</name>
<evidence type="ECO:0000259" key="4">
    <source>
        <dbReference type="PROSITE" id="PS51071"/>
    </source>
</evidence>
<gene>
    <name evidence="6" type="primary">ybbH_1</name>
    <name evidence="6" type="ORF">RS84_01425</name>
</gene>
<dbReference type="PROSITE" id="PS51464">
    <property type="entry name" value="SIS"/>
    <property type="match status" value="1"/>
</dbReference>
<dbReference type="RefSeq" id="WP_045257084.1">
    <property type="nucleotide sequence ID" value="NZ_JYJB01000008.1"/>
</dbReference>
<keyword evidence="1" id="KW-0805">Transcription regulation</keyword>
<dbReference type="Pfam" id="PF01418">
    <property type="entry name" value="HTH_6"/>
    <property type="match status" value="1"/>
</dbReference>
<accession>A0A0M2HM33</accession>
<dbReference type="GO" id="GO:1901135">
    <property type="term" value="P:carbohydrate derivative metabolic process"/>
    <property type="evidence" value="ECO:0007669"/>
    <property type="project" value="InterPro"/>
</dbReference>
<dbReference type="SUPFAM" id="SSF46689">
    <property type="entry name" value="Homeodomain-like"/>
    <property type="match status" value="1"/>
</dbReference>
<dbReference type="InterPro" id="IPR036388">
    <property type="entry name" value="WH-like_DNA-bd_sf"/>
</dbReference>
<organism evidence="6 7">
    <name type="scientific">Microbacterium hydrocarbonoxydans</name>
    <dbReference type="NCBI Taxonomy" id="273678"/>
    <lineage>
        <taxon>Bacteria</taxon>
        <taxon>Bacillati</taxon>
        <taxon>Actinomycetota</taxon>
        <taxon>Actinomycetes</taxon>
        <taxon>Micrococcales</taxon>
        <taxon>Microbacteriaceae</taxon>
        <taxon>Microbacterium</taxon>
    </lineage>
</organism>
<dbReference type="PATRIC" id="fig|273678.4.peg.1423"/>
<keyword evidence="7" id="KW-1185">Reference proteome</keyword>
<dbReference type="PANTHER" id="PTHR30514:SF1">
    <property type="entry name" value="HTH-TYPE TRANSCRIPTIONAL REGULATOR HEXR-RELATED"/>
    <property type="match status" value="1"/>
</dbReference>
<sequence length="300" mass="31932">MPYEAARDDAGAHPVLVRMRAIRPELRPSEQRIADLFLADPATTAGYSVAELAQRCGTSTTSVVRFCKRLGYDHVRELRNHVLRDVERETFDTAALPDVSGDIDRNDTLADIVAKVSLAETLSLADTAKVLDTDALRASVDAITAASRVDIFGVGASSIVGLDLQRKLTRIGRTALEWSDPHAAWTSAATLQPGNVAIAVSHSGATTDTIEFLMLARHSGATTIAITNHSGAPLAGQADIVLTTAARETGFRSGALGSRIAQLMVVDCIFIGVAQSNYDRSMEALRDTFAAVHHVRASGA</sequence>